<sequence length="811" mass="91427">MAIQQRSSSTASKQTSIILTFRILQFVKQLRRRVEPRVLDGSIDPYRLGIKLSPCVRSISNGLSRINAQDARQSHRICKSQHKNPELNRSSRKLQTPASAAPASRNLAGDKVQHTLCSVDGKLHAAAGNAFSSVAGNSVLFLKHSNAPIFEARSMNETIQLLAAVHDAINVLSDCRQQYGDDWLLAQGLDAGLILDDNFIANYEHLLLRLQTELIQALSRKALEELLHGSHDKKQRKLLSWFTEFAEKPQSLSTSFPWTIKPSLAVLWGVCWMYYDRSPDEQTRSGRDRVPFDSILQNIQLQWDTEASSDYVSLGRQLIGEQPQRASHAANVRVGLEHDVFQARNTDTLESAPTLDGRTGTNRLPALRVSQAWSRAEPSPLPTQDTYYPNAAQDFQVVSPANFYSPHNPGIAAPLTAFPHLGTDHHDSSWQSYTLPPQDSPRHLINSPQNPRVRVTGAAESQFFTQPQPGFASSSIYQPRQPQAPLLNNLNPPYFNYTDPTYNIMTELSPNTASMPAPHEHKRNISINSLTGDIPTPVSMSGPRSPMISPTVGERQQITTSPPRSHSRGLSVDSSQDGDDDGSLRKNHSYKRAEEPPRNEDGKMVCKHEECRGTSFDRKCEWSKHMDKHDRPYKCNVKGCEKLQGFTYSGGLLRHEREVHKMHGGTKKSLFCPFPDCKRSSGAGFTRKENLAEHIRRVHRRTSMSADLHGLVIRRDMVRREMMEAGDRSPIPDSRTSESPYSRTMEYIRDDEDVNLKRKRSGSDDAASVSERGNEDMRDEIKRLRLENEEKDERLKQLEQAVMALQQQTRR</sequence>
<dbReference type="SMART" id="SM00355">
    <property type="entry name" value="ZnF_C2H2"/>
    <property type="match status" value="3"/>
</dbReference>
<proteinExistence type="predicted"/>
<feature type="domain" description="C2H2-type" evidence="2">
    <location>
        <begin position="670"/>
        <end position="699"/>
    </location>
</feature>
<feature type="compositionally biased region" description="Basic and acidic residues" evidence="1">
    <location>
        <begin position="591"/>
        <end position="604"/>
    </location>
</feature>
<keyword evidence="4" id="KW-1185">Reference proteome</keyword>
<dbReference type="AlphaFoldDB" id="A0A364N6Y6"/>
<dbReference type="InterPro" id="IPR013087">
    <property type="entry name" value="Znf_C2H2_type"/>
</dbReference>
<dbReference type="Pfam" id="PF26177">
    <property type="entry name" value="zf_C2H2_17_1st"/>
    <property type="match status" value="1"/>
</dbReference>
<name>A0A364N6Y6_STELY</name>
<dbReference type="Proteomes" id="UP000249619">
    <property type="component" value="Unassembled WGS sequence"/>
</dbReference>
<evidence type="ECO:0000256" key="1">
    <source>
        <dbReference type="SAM" id="MobiDB-lite"/>
    </source>
</evidence>
<dbReference type="GO" id="GO:0006357">
    <property type="term" value="P:regulation of transcription by RNA polymerase II"/>
    <property type="evidence" value="ECO:0007669"/>
    <property type="project" value="TreeGrafter"/>
</dbReference>
<feature type="region of interest" description="Disordered" evidence="1">
    <location>
        <begin position="72"/>
        <end position="105"/>
    </location>
</feature>
<dbReference type="EMBL" id="QGDH01000043">
    <property type="protein sequence ID" value="RAR12893.1"/>
    <property type="molecule type" value="Genomic_DNA"/>
</dbReference>
<feature type="compositionally biased region" description="Basic and acidic residues" evidence="1">
    <location>
        <begin position="772"/>
        <end position="792"/>
    </location>
</feature>
<dbReference type="Gene3D" id="3.30.160.60">
    <property type="entry name" value="Classic Zinc Finger"/>
    <property type="match status" value="2"/>
</dbReference>
<reference evidence="4" key="1">
    <citation type="submission" date="2018-05" db="EMBL/GenBank/DDBJ databases">
        <title>Draft genome sequence of Stemphylium lycopersici strain CIDEFI 213.</title>
        <authorList>
            <person name="Medina R."/>
            <person name="Franco M.E.E."/>
            <person name="Lucentini C.G."/>
            <person name="Saparrat M.C.N."/>
            <person name="Balatti P.A."/>
        </authorList>
    </citation>
    <scope>NUCLEOTIDE SEQUENCE [LARGE SCALE GENOMIC DNA]</scope>
    <source>
        <strain evidence="4">CIDEFI 213</strain>
    </source>
</reference>
<feature type="domain" description="C2H2-type" evidence="2">
    <location>
        <begin position="604"/>
        <end position="629"/>
    </location>
</feature>
<gene>
    <name evidence="3" type="ORF">DDE83_003691</name>
</gene>
<evidence type="ECO:0000259" key="2">
    <source>
        <dbReference type="SMART" id="SM00355"/>
    </source>
</evidence>
<evidence type="ECO:0000313" key="3">
    <source>
        <dbReference type="EMBL" id="RAR12893.1"/>
    </source>
</evidence>
<accession>A0A364N6Y6</accession>
<dbReference type="STRING" id="183478.A0A364N6Y6"/>
<evidence type="ECO:0000313" key="4">
    <source>
        <dbReference type="Proteomes" id="UP000249619"/>
    </source>
</evidence>
<comment type="caution">
    <text evidence="3">The sequence shown here is derived from an EMBL/GenBank/DDBJ whole genome shotgun (WGS) entry which is preliminary data.</text>
</comment>
<dbReference type="InterPro" id="IPR059009">
    <property type="entry name" value="Znf_C2H2_17_1st"/>
</dbReference>
<dbReference type="InterPro" id="IPR059095">
    <property type="entry name" value="Znf_C2H2_17_2nd"/>
</dbReference>
<feature type="region of interest" description="Disordered" evidence="1">
    <location>
        <begin position="528"/>
        <end position="604"/>
    </location>
</feature>
<feature type="domain" description="C2H2-type" evidence="2">
    <location>
        <begin position="633"/>
        <end position="660"/>
    </location>
</feature>
<dbReference type="GO" id="GO:0005634">
    <property type="term" value="C:nucleus"/>
    <property type="evidence" value="ECO:0007669"/>
    <property type="project" value="TreeGrafter"/>
</dbReference>
<dbReference type="PANTHER" id="PTHR46179">
    <property type="entry name" value="ZINC FINGER PROTEIN"/>
    <property type="match status" value="1"/>
</dbReference>
<protein>
    <submittedName>
        <fullName evidence="3">C2h2 transcription factor</fullName>
    </submittedName>
</protein>
<dbReference type="Pfam" id="PF26176">
    <property type="entry name" value="zf_C2H2_17_2"/>
    <property type="match status" value="1"/>
</dbReference>
<dbReference type="PANTHER" id="PTHR46179:SF24">
    <property type="entry name" value="C2H2-TYPE DOMAIN-CONTAINING PROTEIN"/>
    <property type="match status" value="1"/>
</dbReference>
<feature type="compositionally biased region" description="Polar residues" evidence="1">
    <location>
        <begin position="554"/>
        <end position="564"/>
    </location>
</feature>
<dbReference type="InterPro" id="IPR051061">
    <property type="entry name" value="Zinc_finger_trans_reg"/>
</dbReference>
<dbReference type="OrthoDB" id="5305647at2759"/>
<feature type="region of interest" description="Disordered" evidence="1">
    <location>
        <begin position="748"/>
        <end position="792"/>
    </location>
</feature>
<organism evidence="3 4">
    <name type="scientific">Stemphylium lycopersici</name>
    <name type="common">Tomato gray leaf spot disease fungus</name>
    <name type="synonym">Thyrospora lycopersici</name>
    <dbReference type="NCBI Taxonomy" id="183478"/>
    <lineage>
        <taxon>Eukaryota</taxon>
        <taxon>Fungi</taxon>
        <taxon>Dikarya</taxon>
        <taxon>Ascomycota</taxon>
        <taxon>Pezizomycotina</taxon>
        <taxon>Dothideomycetes</taxon>
        <taxon>Pleosporomycetidae</taxon>
        <taxon>Pleosporales</taxon>
        <taxon>Pleosporineae</taxon>
        <taxon>Pleosporaceae</taxon>
        <taxon>Stemphylium</taxon>
    </lineage>
</organism>